<organism evidence="3 4">
    <name type="scientific">Xanthobacter autotrophicus</name>
    <dbReference type="NCBI Taxonomy" id="280"/>
    <lineage>
        <taxon>Bacteria</taxon>
        <taxon>Pseudomonadati</taxon>
        <taxon>Pseudomonadota</taxon>
        <taxon>Alphaproteobacteria</taxon>
        <taxon>Hyphomicrobiales</taxon>
        <taxon>Xanthobacteraceae</taxon>
        <taxon>Xanthobacter</taxon>
    </lineage>
</organism>
<feature type="signal peptide" evidence="2">
    <location>
        <begin position="1"/>
        <end position="25"/>
    </location>
</feature>
<dbReference type="AlphaFoldDB" id="A0A6C1KJF1"/>
<keyword evidence="2" id="KW-0732">Signal</keyword>
<dbReference type="GeneID" id="95772555"/>
<reference evidence="3 4" key="1">
    <citation type="submission" date="2019-05" db="EMBL/GenBank/DDBJ databases">
        <authorList>
            <person name="Zhou X."/>
        </authorList>
    </citation>
    <scope>NUCLEOTIDE SEQUENCE [LARGE SCALE GENOMIC DNA]</scope>
    <source>
        <strain evidence="3 4">DSM 432</strain>
    </source>
</reference>
<sequence length="95" mass="10025">MSIKSIVLAAGATLVIVSSAGAAFADPYIQKENKEQYAVSAQESLIPTSRQAVAAEEQKLKSPSAFGTPGPYYASEKPFEVGNPHWGPAEDADQN</sequence>
<protein>
    <recommendedName>
        <fullName evidence="5">DUF4148 domain-containing protein</fullName>
    </recommendedName>
</protein>
<feature type="chain" id="PRO_5025358138" description="DUF4148 domain-containing protein" evidence="2">
    <location>
        <begin position="26"/>
        <end position="95"/>
    </location>
</feature>
<name>A0A6C1KJF1_XANAU</name>
<evidence type="ECO:0008006" key="5">
    <source>
        <dbReference type="Google" id="ProtNLM"/>
    </source>
</evidence>
<dbReference type="RefSeq" id="WP_138398166.1">
    <property type="nucleotide sequence ID" value="NZ_JBAFVI010000015.1"/>
</dbReference>
<dbReference type="EMBL" id="VAUP01000010">
    <property type="protein sequence ID" value="TLX44315.1"/>
    <property type="molecule type" value="Genomic_DNA"/>
</dbReference>
<evidence type="ECO:0000256" key="1">
    <source>
        <dbReference type="SAM" id="MobiDB-lite"/>
    </source>
</evidence>
<accession>A0A6C1KJF1</accession>
<evidence type="ECO:0000256" key="2">
    <source>
        <dbReference type="SAM" id="SignalP"/>
    </source>
</evidence>
<evidence type="ECO:0000313" key="3">
    <source>
        <dbReference type="EMBL" id="TLX44315.1"/>
    </source>
</evidence>
<comment type="caution">
    <text evidence="3">The sequence shown here is derived from an EMBL/GenBank/DDBJ whole genome shotgun (WGS) entry which is preliminary data.</text>
</comment>
<feature type="region of interest" description="Disordered" evidence="1">
    <location>
        <begin position="57"/>
        <end position="95"/>
    </location>
</feature>
<gene>
    <name evidence="3" type="ORF">FBQ73_03680</name>
</gene>
<evidence type="ECO:0000313" key="4">
    <source>
        <dbReference type="Proteomes" id="UP000305131"/>
    </source>
</evidence>
<dbReference type="Proteomes" id="UP000305131">
    <property type="component" value="Unassembled WGS sequence"/>
</dbReference>
<dbReference type="OrthoDB" id="8469630at2"/>
<proteinExistence type="predicted"/>